<proteinExistence type="predicted"/>
<dbReference type="PANTHER" id="PTHR33527">
    <property type="entry name" value="OS07G0274300 PROTEIN"/>
    <property type="match status" value="1"/>
</dbReference>
<dbReference type="Proteomes" id="UP001237642">
    <property type="component" value="Unassembled WGS sequence"/>
</dbReference>
<gene>
    <name evidence="1" type="ORF">POM88_033634</name>
</gene>
<evidence type="ECO:0000313" key="2">
    <source>
        <dbReference type="Proteomes" id="UP001237642"/>
    </source>
</evidence>
<sequence>MEGFPEIPNLQSEPEVQISQKEFHRFHSIDRRLYLILVRDLLHDPVEAMQAMALWLWLERVGFFNIVQRILDLHAMLINDLVEEANICLAFIDNLLSLILASEAREIPLSQRVIQNNFSFQFLQDNQTLAKHEVEKVCNTVCMRAFNDLMEQAILRNEAQMIAGSQQKFLVQQTMLSNSFGNSVVPSDERTMFVTFSKGNPVAEWEVREFFTKTFGECIESFYMQEVKDMKDQALFARIVFFQSDIIHTILNGASKAKLTINGKHVWMRKFVPKKIKNVTGKSLQQNHNDGVA</sequence>
<reference evidence="1" key="2">
    <citation type="submission" date="2023-05" db="EMBL/GenBank/DDBJ databases">
        <authorList>
            <person name="Schelkunov M.I."/>
        </authorList>
    </citation>
    <scope>NUCLEOTIDE SEQUENCE</scope>
    <source>
        <strain evidence="1">Hsosn_3</strain>
        <tissue evidence="1">Leaf</tissue>
    </source>
</reference>
<organism evidence="1 2">
    <name type="scientific">Heracleum sosnowskyi</name>
    <dbReference type="NCBI Taxonomy" id="360622"/>
    <lineage>
        <taxon>Eukaryota</taxon>
        <taxon>Viridiplantae</taxon>
        <taxon>Streptophyta</taxon>
        <taxon>Embryophyta</taxon>
        <taxon>Tracheophyta</taxon>
        <taxon>Spermatophyta</taxon>
        <taxon>Magnoliopsida</taxon>
        <taxon>eudicotyledons</taxon>
        <taxon>Gunneridae</taxon>
        <taxon>Pentapetalae</taxon>
        <taxon>asterids</taxon>
        <taxon>campanulids</taxon>
        <taxon>Apiales</taxon>
        <taxon>Apiaceae</taxon>
        <taxon>Apioideae</taxon>
        <taxon>apioid superclade</taxon>
        <taxon>Tordylieae</taxon>
        <taxon>Tordyliinae</taxon>
        <taxon>Heracleum</taxon>
    </lineage>
</organism>
<evidence type="ECO:0000313" key="1">
    <source>
        <dbReference type="EMBL" id="KAK1367542.1"/>
    </source>
</evidence>
<comment type="caution">
    <text evidence="1">The sequence shown here is derived from an EMBL/GenBank/DDBJ whole genome shotgun (WGS) entry which is preliminary data.</text>
</comment>
<reference evidence="1" key="1">
    <citation type="submission" date="2023-02" db="EMBL/GenBank/DDBJ databases">
        <title>Genome of toxic invasive species Heracleum sosnowskyi carries increased number of genes despite the absence of recent whole-genome duplications.</title>
        <authorList>
            <person name="Schelkunov M."/>
            <person name="Shtratnikova V."/>
            <person name="Makarenko M."/>
            <person name="Klepikova A."/>
            <person name="Omelchenko D."/>
            <person name="Novikova G."/>
            <person name="Obukhova E."/>
            <person name="Bogdanov V."/>
            <person name="Penin A."/>
            <person name="Logacheva M."/>
        </authorList>
    </citation>
    <scope>NUCLEOTIDE SEQUENCE</scope>
    <source>
        <strain evidence="1">Hsosn_3</strain>
        <tissue evidence="1">Leaf</tissue>
    </source>
</reference>
<protein>
    <submittedName>
        <fullName evidence="1">RNA-binding protein Musashi Rbp6 like</fullName>
    </submittedName>
</protein>
<dbReference type="AlphaFoldDB" id="A0AAD8HJV9"/>
<keyword evidence="2" id="KW-1185">Reference proteome</keyword>
<accession>A0AAD8HJV9</accession>
<dbReference type="EMBL" id="JAUIZM010000008">
    <property type="protein sequence ID" value="KAK1367542.1"/>
    <property type="molecule type" value="Genomic_DNA"/>
</dbReference>
<name>A0AAD8HJV9_9APIA</name>
<dbReference type="PANTHER" id="PTHR33527:SF14">
    <property type="entry name" value="OS07G0274300 PROTEIN"/>
    <property type="match status" value="1"/>
</dbReference>